<accession>A0A0L0UJI3</accession>
<keyword evidence="3" id="KW-1185">Reference proteome</keyword>
<evidence type="ECO:0000313" key="3">
    <source>
        <dbReference type="Proteomes" id="UP000054564"/>
    </source>
</evidence>
<feature type="compositionally biased region" description="Polar residues" evidence="1">
    <location>
        <begin position="106"/>
        <end position="118"/>
    </location>
</feature>
<name>A0A0L0UJI3_9BASI</name>
<dbReference type="AlphaFoldDB" id="A0A0L0UJI3"/>
<proteinExistence type="predicted"/>
<feature type="non-terminal residue" evidence="2">
    <location>
        <position position="118"/>
    </location>
</feature>
<sequence>MANKLGRTLRVHYGCTTTSIRRRGTVARWDRCRGDFSQTNRPDHHVDRTSTWTGGVGLTEVLAESVRSTSRSARPGYSEAGRNGNKKRPHCARGRTHMVSRPACGTSRSRPPTAGRTS</sequence>
<evidence type="ECO:0000313" key="2">
    <source>
        <dbReference type="EMBL" id="KNE87257.1"/>
    </source>
</evidence>
<protein>
    <submittedName>
        <fullName evidence="2">Uncharacterized protein</fullName>
    </submittedName>
</protein>
<organism evidence="2 3">
    <name type="scientific">Puccinia striiformis f. sp. tritici PST-78</name>
    <dbReference type="NCBI Taxonomy" id="1165861"/>
    <lineage>
        <taxon>Eukaryota</taxon>
        <taxon>Fungi</taxon>
        <taxon>Dikarya</taxon>
        <taxon>Basidiomycota</taxon>
        <taxon>Pucciniomycotina</taxon>
        <taxon>Pucciniomycetes</taxon>
        <taxon>Pucciniales</taxon>
        <taxon>Pucciniaceae</taxon>
        <taxon>Puccinia</taxon>
    </lineage>
</organism>
<feature type="region of interest" description="Disordered" evidence="1">
    <location>
        <begin position="65"/>
        <end position="118"/>
    </location>
</feature>
<feature type="compositionally biased region" description="Basic residues" evidence="1">
    <location>
        <begin position="84"/>
        <end position="98"/>
    </location>
</feature>
<reference evidence="3" key="1">
    <citation type="submission" date="2014-03" db="EMBL/GenBank/DDBJ databases">
        <title>The Genome Sequence of Puccinia striiformis f. sp. tritici PST-78.</title>
        <authorList>
            <consortium name="The Broad Institute Genome Sequencing Platform"/>
            <person name="Cuomo C."/>
            <person name="Hulbert S."/>
            <person name="Chen X."/>
            <person name="Walker B."/>
            <person name="Young S.K."/>
            <person name="Zeng Q."/>
            <person name="Gargeya S."/>
            <person name="Fitzgerald M."/>
            <person name="Haas B."/>
            <person name="Abouelleil A."/>
            <person name="Alvarado L."/>
            <person name="Arachchi H.M."/>
            <person name="Berlin A.M."/>
            <person name="Chapman S.B."/>
            <person name="Goldberg J."/>
            <person name="Griggs A."/>
            <person name="Gujja S."/>
            <person name="Hansen M."/>
            <person name="Howarth C."/>
            <person name="Imamovic A."/>
            <person name="Larimer J."/>
            <person name="McCowan C."/>
            <person name="Montmayeur A."/>
            <person name="Murphy C."/>
            <person name="Neiman D."/>
            <person name="Pearson M."/>
            <person name="Priest M."/>
            <person name="Roberts A."/>
            <person name="Saif S."/>
            <person name="Shea T."/>
            <person name="Sisk P."/>
            <person name="Sykes S."/>
            <person name="Wortman J."/>
            <person name="Nusbaum C."/>
            <person name="Birren B."/>
        </authorList>
    </citation>
    <scope>NUCLEOTIDE SEQUENCE [LARGE SCALE GENOMIC DNA]</scope>
    <source>
        <strain evidence="3">race PST-78</strain>
    </source>
</reference>
<dbReference type="EMBL" id="AJIL01006101">
    <property type="protein sequence ID" value="KNE87257.1"/>
    <property type="molecule type" value="Genomic_DNA"/>
</dbReference>
<dbReference type="Proteomes" id="UP000054564">
    <property type="component" value="Unassembled WGS sequence"/>
</dbReference>
<evidence type="ECO:0000256" key="1">
    <source>
        <dbReference type="SAM" id="MobiDB-lite"/>
    </source>
</evidence>
<gene>
    <name evidence="2" type="ORF">PSTG_19362</name>
</gene>
<comment type="caution">
    <text evidence="2">The sequence shown here is derived from an EMBL/GenBank/DDBJ whole genome shotgun (WGS) entry which is preliminary data.</text>
</comment>